<evidence type="ECO:0000313" key="3">
    <source>
        <dbReference type="Proteomes" id="UP000095281"/>
    </source>
</evidence>
<dbReference type="Proteomes" id="UP000095281">
    <property type="component" value="Unplaced"/>
</dbReference>
<feature type="region of interest" description="Disordered" evidence="1">
    <location>
        <begin position="219"/>
        <end position="263"/>
    </location>
</feature>
<reference evidence="4" key="1">
    <citation type="submission" date="2016-11" db="UniProtKB">
        <authorList>
            <consortium name="WormBaseParasite"/>
        </authorList>
    </citation>
    <scope>IDENTIFICATION</scope>
</reference>
<keyword evidence="2" id="KW-0812">Transmembrane</keyword>
<name>A0A1I8B2P2_MELHA</name>
<proteinExistence type="predicted"/>
<keyword evidence="3" id="KW-1185">Reference proteome</keyword>
<evidence type="ECO:0000256" key="1">
    <source>
        <dbReference type="SAM" id="MobiDB-lite"/>
    </source>
</evidence>
<keyword evidence="2" id="KW-0472">Membrane</keyword>
<keyword evidence="2" id="KW-1133">Transmembrane helix</keyword>
<protein>
    <submittedName>
        <fullName evidence="4">DFRP_C domain-containing protein</fullName>
    </submittedName>
</protein>
<accession>A0A1I8B2P2</accession>
<sequence>MTTAATNISSTGKTVVAVMYPTCPEESNGGLYILIGLIAVSLCICVIAILVWLWMKDKAGKEKKAAEKQEAERGGDERLQALYKAEAKIKGPKKIGTFSAWKKDVKKGERNKVGQPSIEDEIAAMWKKVEREKANDKMQYLGEQFMKQRDKELLERGYQPELKMKGLRAVGSFEDWKKKKNIATTFTLTDGTRTAIEYEEPKVVEKVIIETVKADEFTLEEKDHLPLSGEEEGVSVPKSEEEEEDIRDIPQPADDTPKITLDI</sequence>
<evidence type="ECO:0000313" key="4">
    <source>
        <dbReference type="WBParaSite" id="MhA1_Contig127.frz3.gene1"/>
    </source>
</evidence>
<organism evidence="3 4">
    <name type="scientific">Meloidogyne hapla</name>
    <name type="common">Root-knot nematode worm</name>
    <dbReference type="NCBI Taxonomy" id="6305"/>
    <lineage>
        <taxon>Eukaryota</taxon>
        <taxon>Metazoa</taxon>
        <taxon>Ecdysozoa</taxon>
        <taxon>Nematoda</taxon>
        <taxon>Chromadorea</taxon>
        <taxon>Rhabditida</taxon>
        <taxon>Tylenchina</taxon>
        <taxon>Tylenchomorpha</taxon>
        <taxon>Tylenchoidea</taxon>
        <taxon>Meloidogynidae</taxon>
        <taxon>Meloidogyninae</taxon>
        <taxon>Meloidogyne</taxon>
    </lineage>
</organism>
<feature type="transmembrane region" description="Helical" evidence="2">
    <location>
        <begin position="31"/>
        <end position="54"/>
    </location>
</feature>
<dbReference type="AlphaFoldDB" id="A0A1I8B2P2"/>
<evidence type="ECO:0000256" key="2">
    <source>
        <dbReference type="SAM" id="Phobius"/>
    </source>
</evidence>
<dbReference type="WBParaSite" id="MhA1_Contig127.frz3.gene1">
    <property type="protein sequence ID" value="MhA1_Contig127.frz3.gene1"/>
    <property type="gene ID" value="MhA1_Contig127.frz3.gene1"/>
</dbReference>